<comment type="caution">
    <text evidence="6">The sequence shown here is derived from an EMBL/GenBank/DDBJ whole genome shotgun (WGS) entry which is preliminary data.</text>
</comment>
<dbReference type="InterPro" id="IPR036939">
    <property type="entry name" value="Cu2_ascorb_mOase_N_sf"/>
</dbReference>
<dbReference type="Pfam" id="PF03351">
    <property type="entry name" value="DOMON"/>
    <property type="match status" value="1"/>
</dbReference>
<dbReference type="GO" id="GO:0042421">
    <property type="term" value="P:norepinephrine biosynthetic process"/>
    <property type="evidence" value="ECO:0007669"/>
    <property type="project" value="TreeGrafter"/>
</dbReference>
<dbReference type="GO" id="GO:0042420">
    <property type="term" value="P:dopamine catabolic process"/>
    <property type="evidence" value="ECO:0007669"/>
    <property type="project" value="TreeGrafter"/>
</dbReference>
<name>A0AAE0VWY8_9BIVA</name>
<dbReference type="PANTHER" id="PTHR10157">
    <property type="entry name" value="DOPAMINE BETA HYDROXYLASE RELATED"/>
    <property type="match status" value="1"/>
</dbReference>
<dbReference type="GO" id="GO:0005507">
    <property type="term" value="F:copper ion binding"/>
    <property type="evidence" value="ECO:0007669"/>
    <property type="project" value="InterPro"/>
</dbReference>
<feature type="signal peptide" evidence="4">
    <location>
        <begin position="1"/>
        <end position="24"/>
    </location>
</feature>
<keyword evidence="4" id="KW-0732">Signal</keyword>
<dbReference type="SUPFAM" id="SSF49742">
    <property type="entry name" value="PHM/PNGase F"/>
    <property type="match status" value="2"/>
</dbReference>
<dbReference type="GO" id="GO:0030667">
    <property type="term" value="C:secretory granule membrane"/>
    <property type="evidence" value="ECO:0007669"/>
    <property type="project" value="TreeGrafter"/>
</dbReference>
<dbReference type="EMBL" id="JAEAOA010000822">
    <property type="protein sequence ID" value="KAK3593668.1"/>
    <property type="molecule type" value="Genomic_DNA"/>
</dbReference>
<dbReference type="InterPro" id="IPR000945">
    <property type="entry name" value="DBH-like"/>
</dbReference>
<dbReference type="AlphaFoldDB" id="A0AAE0VWY8"/>
<dbReference type="GO" id="GO:0006589">
    <property type="term" value="P:octopamine biosynthetic process"/>
    <property type="evidence" value="ECO:0007669"/>
    <property type="project" value="TreeGrafter"/>
</dbReference>
<dbReference type="FunFam" id="2.60.120.230:FF:000001">
    <property type="entry name" value="Monooxygenase, DBH-like 1"/>
    <property type="match status" value="1"/>
</dbReference>
<sequence>MESLICLCILLHAVILRNILYIKCQELGNFAKLPFIRPLEDTNHVILRWQYTETDIMFEVSMPTLGIVGLGIIRDRENASMFPADIALGWVQDGLVYLADYHIKEDGTLIVDDSQNWMLISGFENRKGTTLRMQRKLDTCDIDDEIITEGTVNLLYAYSMNDIDDFFKPIEFPFPEMGSKRLVLLGSSMPPEILADDTTTMDFVHNNFEFPFTSDTSYGCTAFHVPRDQFGGKYHAIKFEAVFDSEHEKLIHHQFLLGCKLPDGLEPNRFHGETFQCAEQLNFLLRYCGYVIFSWGIGMEPFFYPEHMGVSFGGPNDPELFILQSHYHIPTDGQSTDDRDDSSGIRITLTRKLRHYDAGTLHVGHMPSPNHLIPPGEPNFFTSADCPNRCIDWGLGSNGTIQIAAVFIHTHERGTSVKVKVIRNGIELPWLAYDKNYSFRHQYTRLLTPEFTLQKGDSIRVECTYNTTADNVVIMGGYRRNAEMCISTLIYYPRKSLDTCLSWPLHDQLRNRLNHSIPPQYALNFLSTVNWRNDLTMRRNFRIALNMSSQTSLCTSLDLPERVISHTFRPVLIRWPYEPPYTCIDPLLLTPR</sequence>
<dbReference type="Gene3D" id="2.60.120.230">
    <property type="match status" value="1"/>
</dbReference>
<dbReference type="InterPro" id="IPR000323">
    <property type="entry name" value="Cu2_ascorb_mOase_N"/>
</dbReference>
<keyword evidence="2" id="KW-1015">Disulfide bond</keyword>
<evidence type="ECO:0000313" key="6">
    <source>
        <dbReference type="EMBL" id="KAK3593668.1"/>
    </source>
</evidence>
<keyword evidence="7" id="KW-1185">Reference proteome</keyword>
<evidence type="ECO:0000256" key="1">
    <source>
        <dbReference type="ARBA" id="ARBA00010676"/>
    </source>
</evidence>
<dbReference type="InterPro" id="IPR008977">
    <property type="entry name" value="PHM/PNGase_F_dom_sf"/>
</dbReference>
<dbReference type="Pfam" id="PF01082">
    <property type="entry name" value="Cu2_monooxygen"/>
    <property type="match status" value="1"/>
</dbReference>
<dbReference type="InterPro" id="IPR024548">
    <property type="entry name" value="Cu2_monoox_C"/>
</dbReference>
<dbReference type="CDD" id="cd09631">
    <property type="entry name" value="DOMON_DOH"/>
    <property type="match status" value="1"/>
</dbReference>
<dbReference type="InterPro" id="IPR028460">
    <property type="entry name" value="Tbh/DBH"/>
</dbReference>
<dbReference type="InterPro" id="IPR014784">
    <property type="entry name" value="Cu2_ascorb_mOase-like_C"/>
</dbReference>
<dbReference type="Pfam" id="PF03712">
    <property type="entry name" value="Cu2_monoox_C"/>
    <property type="match status" value="1"/>
</dbReference>
<evidence type="ECO:0000256" key="3">
    <source>
        <dbReference type="ARBA" id="ARBA00023180"/>
    </source>
</evidence>
<protein>
    <recommendedName>
        <fullName evidence="5">DOMON domain-containing protein</fullName>
    </recommendedName>
</protein>
<dbReference type="InterPro" id="IPR005018">
    <property type="entry name" value="DOMON_domain"/>
</dbReference>
<dbReference type="PRINTS" id="PR00767">
    <property type="entry name" value="DBMONOXGNASE"/>
</dbReference>
<organism evidence="6 7">
    <name type="scientific">Potamilus streckersoni</name>
    <dbReference type="NCBI Taxonomy" id="2493646"/>
    <lineage>
        <taxon>Eukaryota</taxon>
        <taxon>Metazoa</taxon>
        <taxon>Spiralia</taxon>
        <taxon>Lophotrochozoa</taxon>
        <taxon>Mollusca</taxon>
        <taxon>Bivalvia</taxon>
        <taxon>Autobranchia</taxon>
        <taxon>Heteroconchia</taxon>
        <taxon>Palaeoheterodonta</taxon>
        <taxon>Unionida</taxon>
        <taxon>Unionoidea</taxon>
        <taxon>Unionidae</taxon>
        <taxon>Ambleminae</taxon>
        <taxon>Lampsilini</taxon>
        <taxon>Potamilus</taxon>
    </lineage>
</organism>
<dbReference type="PROSITE" id="PS50836">
    <property type="entry name" value="DOMON"/>
    <property type="match status" value="1"/>
</dbReference>
<dbReference type="GO" id="GO:0005615">
    <property type="term" value="C:extracellular space"/>
    <property type="evidence" value="ECO:0007669"/>
    <property type="project" value="TreeGrafter"/>
</dbReference>
<evidence type="ECO:0000313" key="7">
    <source>
        <dbReference type="Proteomes" id="UP001195483"/>
    </source>
</evidence>
<feature type="chain" id="PRO_5042155938" description="DOMON domain-containing protein" evidence="4">
    <location>
        <begin position="25"/>
        <end position="592"/>
    </location>
</feature>
<comment type="similarity">
    <text evidence="1">Belongs to the copper type II ascorbate-dependent monooxygenase family.</text>
</comment>
<dbReference type="Gene3D" id="2.60.120.310">
    <property type="entry name" value="Copper type II, ascorbate-dependent monooxygenase, N-terminal domain"/>
    <property type="match status" value="1"/>
</dbReference>
<evidence type="ECO:0000256" key="4">
    <source>
        <dbReference type="SAM" id="SignalP"/>
    </source>
</evidence>
<reference evidence="6" key="3">
    <citation type="submission" date="2023-05" db="EMBL/GenBank/DDBJ databases">
        <authorList>
            <person name="Smith C.H."/>
        </authorList>
    </citation>
    <scope>NUCLEOTIDE SEQUENCE</scope>
    <source>
        <strain evidence="6">CHS0354</strain>
        <tissue evidence="6">Mantle</tissue>
    </source>
</reference>
<evidence type="ECO:0000259" key="5">
    <source>
        <dbReference type="PROSITE" id="PS50836"/>
    </source>
</evidence>
<keyword evidence="3" id="KW-0325">Glycoprotein</keyword>
<dbReference type="Proteomes" id="UP001195483">
    <property type="component" value="Unassembled WGS sequence"/>
</dbReference>
<gene>
    <name evidence="6" type="ORF">CHS0354_013564</name>
</gene>
<feature type="domain" description="DOMON" evidence="5">
    <location>
        <begin position="43"/>
        <end position="159"/>
    </location>
</feature>
<dbReference type="SMART" id="SM00664">
    <property type="entry name" value="DoH"/>
    <property type="match status" value="1"/>
</dbReference>
<dbReference type="GO" id="GO:0004500">
    <property type="term" value="F:dopamine beta-monooxygenase activity"/>
    <property type="evidence" value="ECO:0007669"/>
    <property type="project" value="InterPro"/>
</dbReference>
<reference evidence="6" key="1">
    <citation type="journal article" date="2021" name="Genome Biol. Evol.">
        <title>A High-Quality Reference Genome for a Parasitic Bivalve with Doubly Uniparental Inheritance (Bivalvia: Unionida).</title>
        <authorList>
            <person name="Smith C.H."/>
        </authorList>
    </citation>
    <scope>NUCLEOTIDE SEQUENCE</scope>
    <source>
        <strain evidence="6">CHS0354</strain>
    </source>
</reference>
<evidence type="ECO:0000256" key="2">
    <source>
        <dbReference type="ARBA" id="ARBA00023157"/>
    </source>
</evidence>
<accession>A0AAE0VWY8</accession>
<proteinExistence type="inferred from homology"/>
<reference evidence="6" key="2">
    <citation type="journal article" date="2021" name="Genome Biol. Evol.">
        <title>Developing a high-quality reference genome for a parasitic bivalve with doubly uniparental inheritance (Bivalvia: Unionida).</title>
        <authorList>
            <person name="Smith C.H."/>
        </authorList>
    </citation>
    <scope>NUCLEOTIDE SEQUENCE</scope>
    <source>
        <strain evidence="6">CHS0354</strain>
        <tissue evidence="6">Mantle</tissue>
    </source>
</reference>
<dbReference type="InterPro" id="IPR045266">
    <property type="entry name" value="DOH_DOMON"/>
</dbReference>
<dbReference type="PANTHER" id="PTHR10157:SF23">
    <property type="entry name" value="MOXD1 HOMOLOG 1"/>
    <property type="match status" value="1"/>
</dbReference>